<dbReference type="InterPro" id="IPR023170">
    <property type="entry name" value="HhH_base_excis_C"/>
</dbReference>
<evidence type="ECO:0000256" key="7">
    <source>
        <dbReference type="ARBA" id="ARBA00023014"/>
    </source>
</evidence>
<proteinExistence type="inferred from homology"/>
<evidence type="ECO:0000256" key="4">
    <source>
        <dbReference type="ARBA" id="ARBA00022763"/>
    </source>
</evidence>
<dbReference type="FunFam" id="1.10.1670.10:FF:000001">
    <property type="entry name" value="Endonuclease III"/>
    <property type="match status" value="1"/>
</dbReference>
<evidence type="ECO:0000256" key="10">
    <source>
        <dbReference type="ARBA" id="ARBA00023239"/>
    </source>
</evidence>
<keyword evidence="8 12" id="KW-0238">DNA-binding</keyword>
<dbReference type="NCBIfam" id="TIGR01083">
    <property type="entry name" value="nth"/>
    <property type="match status" value="1"/>
</dbReference>
<evidence type="ECO:0000259" key="13">
    <source>
        <dbReference type="SMART" id="SM00478"/>
    </source>
</evidence>
<feature type="binding site" evidence="12">
    <location>
        <position position="205"/>
    </location>
    <ligand>
        <name>[4Fe-4S] cluster</name>
        <dbReference type="ChEBI" id="CHEBI:49883"/>
    </ligand>
</feature>
<dbReference type="Pfam" id="PF00633">
    <property type="entry name" value="HHH"/>
    <property type="match status" value="1"/>
</dbReference>
<dbReference type="InterPro" id="IPR004035">
    <property type="entry name" value="Endouclease-III_FeS-bd_BS"/>
</dbReference>
<sequence>MTMSDYNTNMNREDKIIKVLKSEYPNADCALRHDSAWQLLLATILSAQCTDARVNIATKELFKDHPTVYDIQKLSIEALERYIHSTGFYRNKARNIKKAAEQIIQIHGGQVPDTLHELVKLSGVGRKTANVVLSIWYKKNQGIVVDTHVKRISARLGLSKQNDPVKIEAELMKLIPQKDWERYSTLLIHHGRKICTARNPRCNACPLANNCPSANIL</sequence>
<evidence type="ECO:0000313" key="14">
    <source>
        <dbReference type="EMBL" id="KXK07651.1"/>
    </source>
</evidence>
<keyword evidence="10 12" id="KW-0456">Lyase</keyword>
<feature type="domain" description="HhH-GPD" evidence="13">
    <location>
        <begin position="45"/>
        <end position="193"/>
    </location>
</feature>
<keyword evidence="11 12" id="KW-0326">Glycosidase</keyword>
<comment type="cofactor">
    <cofactor evidence="12">
        <name>[4Fe-4S] cluster</name>
        <dbReference type="ChEBI" id="CHEBI:49883"/>
    </cofactor>
    <text evidence="12">Binds 1 [4Fe-4S] cluster.</text>
</comment>
<evidence type="ECO:0000256" key="6">
    <source>
        <dbReference type="ARBA" id="ARBA00023004"/>
    </source>
</evidence>
<evidence type="ECO:0000256" key="12">
    <source>
        <dbReference type="HAMAP-Rule" id="MF_00942"/>
    </source>
</evidence>
<dbReference type="GO" id="GO:0046872">
    <property type="term" value="F:metal ion binding"/>
    <property type="evidence" value="ECO:0007669"/>
    <property type="project" value="UniProtKB-KW"/>
</dbReference>
<evidence type="ECO:0000256" key="1">
    <source>
        <dbReference type="ARBA" id="ARBA00008343"/>
    </source>
</evidence>
<comment type="similarity">
    <text evidence="1 12">Belongs to the Nth/MutY family.</text>
</comment>
<dbReference type="GO" id="GO:0051539">
    <property type="term" value="F:4 iron, 4 sulfur cluster binding"/>
    <property type="evidence" value="ECO:0007669"/>
    <property type="project" value="UniProtKB-UniRule"/>
</dbReference>
<dbReference type="Pfam" id="PF10576">
    <property type="entry name" value="EndIII_4Fe-2S"/>
    <property type="match status" value="1"/>
</dbReference>
<dbReference type="AlphaFoldDB" id="A0A136KE24"/>
<protein>
    <recommendedName>
        <fullName evidence="12">Endonuclease III</fullName>
        <ecNumber evidence="12">4.2.99.18</ecNumber>
    </recommendedName>
    <alternativeName>
        <fullName evidence="12">DNA-(apurinic or apyrimidinic site) lyase</fullName>
    </alternativeName>
</protein>
<dbReference type="Gene3D" id="1.10.1670.10">
    <property type="entry name" value="Helix-hairpin-Helix base-excision DNA repair enzymes (C-terminal)"/>
    <property type="match status" value="1"/>
</dbReference>
<evidence type="ECO:0000256" key="11">
    <source>
        <dbReference type="ARBA" id="ARBA00023295"/>
    </source>
</evidence>
<keyword evidence="6 12" id="KW-0408">Iron</keyword>
<dbReference type="GO" id="GO:0140078">
    <property type="term" value="F:class I DNA-(apurinic or apyrimidinic site) endonuclease activity"/>
    <property type="evidence" value="ECO:0007669"/>
    <property type="project" value="UniProtKB-EC"/>
</dbReference>
<evidence type="ECO:0000256" key="8">
    <source>
        <dbReference type="ARBA" id="ARBA00023125"/>
    </source>
</evidence>
<organism evidence="14 15">
    <name type="scientific">candidate division WS6 bacterium OLB21</name>
    <dbReference type="NCBI Taxonomy" id="1617427"/>
    <lineage>
        <taxon>Bacteria</taxon>
        <taxon>Candidatus Dojkabacteria</taxon>
    </lineage>
</organism>
<dbReference type="STRING" id="1617427.UZ20_WS6002001160"/>
<evidence type="ECO:0000256" key="2">
    <source>
        <dbReference type="ARBA" id="ARBA00022485"/>
    </source>
</evidence>
<dbReference type="GO" id="GO:0003677">
    <property type="term" value="F:DNA binding"/>
    <property type="evidence" value="ECO:0007669"/>
    <property type="project" value="UniProtKB-UniRule"/>
</dbReference>
<dbReference type="Proteomes" id="UP000070449">
    <property type="component" value="Unassembled WGS sequence"/>
</dbReference>
<feature type="binding site" evidence="12">
    <location>
        <position position="211"/>
    </location>
    <ligand>
        <name>[4Fe-4S] cluster</name>
        <dbReference type="ChEBI" id="CHEBI:49883"/>
    </ligand>
</feature>
<keyword evidence="3 12" id="KW-0479">Metal-binding</keyword>
<keyword evidence="2 12" id="KW-0004">4Fe-4S</keyword>
<dbReference type="Pfam" id="PF00730">
    <property type="entry name" value="HhH-GPD"/>
    <property type="match status" value="1"/>
</dbReference>
<keyword evidence="9 12" id="KW-0234">DNA repair</keyword>
<dbReference type="InterPro" id="IPR003651">
    <property type="entry name" value="Endonuclease3_FeS-loop_motif"/>
</dbReference>
<dbReference type="HAMAP" id="MF_00942">
    <property type="entry name" value="Nth"/>
    <property type="match status" value="1"/>
</dbReference>
<dbReference type="InterPro" id="IPR011257">
    <property type="entry name" value="DNA_glycosylase"/>
</dbReference>
<dbReference type="PANTHER" id="PTHR10359">
    <property type="entry name" value="A/G-SPECIFIC ADENINE GLYCOSYLASE/ENDONUCLEASE III"/>
    <property type="match status" value="1"/>
</dbReference>
<comment type="caution">
    <text evidence="14">The sequence shown here is derived from an EMBL/GenBank/DDBJ whole genome shotgun (WGS) entry which is preliminary data.</text>
</comment>
<dbReference type="SMART" id="SM00478">
    <property type="entry name" value="ENDO3c"/>
    <property type="match status" value="1"/>
</dbReference>
<dbReference type="EMBL" id="JYPD01000032">
    <property type="protein sequence ID" value="KXK07651.1"/>
    <property type="molecule type" value="Genomic_DNA"/>
</dbReference>
<accession>A0A136KE24</accession>
<dbReference type="InterPro" id="IPR000445">
    <property type="entry name" value="HhH_motif"/>
</dbReference>
<dbReference type="EC" id="4.2.99.18" evidence="12"/>
<dbReference type="GO" id="GO:0006285">
    <property type="term" value="P:base-excision repair, AP site formation"/>
    <property type="evidence" value="ECO:0007669"/>
    <property type="project" value="TreeGrafter"/>
</dbReference>
<dbReference type="InterPro" id="IPR005759">
    <property type="entry name" value="Nth"/>
</dbReference>
<dbReference type="CDD" id="cd00056">
    <property type="entry name" value="ENDO3c"/>
    <property type="match status" value="1"/>
</dbReference>
<feature type="binding site" evidence="12">
    <location>
        <position position="195"/>
    </location>
    <ligand>
        <name>[4Fe-4S] cluster</name>
        <dbReference type="ChEBI" id="CHEBI:49883"/>
    </ligand>
</feature>
<dbReference type="InterPro" id="IPR003265">
    <property type="entry name" value="HhH-GPD_domain"/>
</dbReference>
<reference evidence="14 15" key="1">
    <citation type="submission" date="2015-02" db="EMBL/GenBank/DDBJ databases">
        <title>Improved understanding of the partial-nitritation anammox process through 23 genomes representing the majority of the microbial community.</title>
        <authorList>
            <person name="Speth D.R."/>
            <person name="In T Zandt M."/>
            <person name="Guerrero Cruz S."/>
            <person name="Jetten M.S."/>
            <person name="Dutilh B.E."/>
        </authorList>
    </citation>
    <scope>NUCLEOTIDE SEQUENCE [LARGE SCALE GENOMIC DNA]</scope>
    <source>
        <strain evidence="14">OLB21</strain>
    </source>
</reference>
<dbReference type="PATRIC" id="fig|1617427.3.peg.1207"/>
<comment type="catalytic activity">
    <reaction evidence="12">
        <text>2'-deoxyribonucleotide-(2'-deoxyribose 5'-phosphate)-2'-deoxyribonucleotide-DNA = a 3'-end 2'-deoxyribonucleotide-(2,3-dehydro-2,3-deoxyribose 5'-phosphate)-DNA + a 5'-end 5'-phospho-2'-deoxyribonucleoside-DNA + H(+)</text>
        <dbReference type="Rhea" id="RHEA:66592"/>
        <dbReference type="Rhea" id="RHEA-COMP:13180"/>
        <dbReference type="Rhea" id="RHEA-COMP:16897"/>
        <dbReference type="Rhea" id="RHEA-COMP:17067"/>
        <dbReference type="ChEBI" id="CHEBI:15378"/>
        <dbReference type="ChEBI" id="CHEBI:136412"/>
        <dbReference type="ChEBI" id="CHEBI:157695"/>
        <dbReference type="ChEBI" id="CHEBI:167181"/>
        <dbReference type="EC" id="4.2.99.18"/>
    </reaction>
</comment>
<dbReference type="PANTHER" id="PTHR10359:SF18">
    <property type="entry name" value="ENDONUCLEASE III"/>
    <property type="match status" value="1"/>
</dbReference>
<dbReference type="PIRSF" id="PIRSF001435">
    <property type="entry name" value="Nth"/>
    <property type="match status" value="1"/>
</dbReference>
<feature type="binding site" evidence="12">
    <location>
        <position position="202"/>
    </location>
    <ligand>
        <name>[4Fe-4S] cluster</name>
        <dbReference type="ChEBI" id="CHEBI:49883"/>
    </ligand>
</feature>
<dbReference type="SMART" id="SM00525">
    <property type="entry name" value="FES"/>
    <property type="match status" value="1"/>
</dbReference>
<evidence type="ECO:0000256" key="5">
    <source>
        <dbReference type="ARBA" id="ARBA00022801"/>
    </source>
</evidence>
<dbReference type="SUPFAM" id="SSF48150">
    <property type="entry name" value="DNA-glycosylase"/>
    <property type="match status" value="1"/>
</dbReference>
<evidence type="ECO:0000256" key="9">
    <source>
        <dbReference type="ARBA" id="ARBA00023204"/>
    </source>
</evidence>
<gene>
    <name evidence="14" type="primary">pdg</name>
    <name evidence="12" type="synonym">nth</name>
    <name evidence="14" type="ORF">UZ20_WS6002001160</name>
</gene>
<keyword evidence="5 12" id="KW-0378">Hydrolase</keyword>
<dbReference type="GO" id="GO:0019104">
    <property type="term" value="F:DNA N-glycosylase activity"/>
    <property type="evidence" value="ECO:0007669"/>
    <property type="project" value="UniProtKB-UniRule"/>
</dbReference>
<name>A0A136KE24_9BACT</name>
<keyword evidence="4 12" id="KW-0227">DNA damage</keyword>
<keyword evidence="7 12" id="KW-0411">Iron-sulfur</keyword>
<dbReference type="Gene3D" id="1.10.340.30">
    <property type="entry name" value="Hypothetical protein, domain 2"/>
    <property type="match status" value="1"/>
</dbReference>
<evidence type="ECO:0000313" key="15">
    <source>
        <dbReference type="Proteomes" id="UP000070449"/>
    </source>
</evidence>
<evidence type="ECO:0000256" key="3">
    <source>
        <dbReference type="ARBA" id="ARBA00022723"/>
    </source>
</evidence>
<dbReference type="FunFam" id="1.10.340.30:FF:000001">
    <property type="entry name" value="Endonuclease III"/>
    <property type="match status" value="1"/>
</dbReference>
<dbReference type="PROSITE" id="PS00764">
    <property type="entry name" value="ENDONUCLEASE_III_1"/>
    <property type="match status" value="1"/>
</dbReference>
<comment type="function">
    <text evidence="12">DNA repair enzyme that has both DNA N-glycosylase activity and AP-lyase activity. The DNA N-glycosylase activity releases various damaged pyrimidines from DNA by cleaving the N-glycosidic bond, leaving an AP (apurinic/apyrimidinic) site. The AP-lyase activity cleaves the phosphodiester bond 3' to the AP site by a beta-elimination, leaving a 3'-terminal unsaturated sugar and a product with a terminal 5'-phosphate.</text>
</comment>